<reference evidence="2 3" key="1">
    <citation type="submission" date="2019-02" db="EMBL/GenBank/DDBJ databases">
        <title>Deep-cultivation of Planctomycetes and their phenomic and genomic characterization uncovers novel biology.</title>
        <authorList>
            <person name="Wiegand S."/>
            <person name="Jogler M."/>
            <person name="Boedeker C."/>
            <person name="Pinto D."/>
            <person name="Vollmers J."/>
            <person name="Rivas-Marin E."/>
            <person name="Kohn T."/>
            <person name="Peeters S.H."/>
            <person name="Heuer A."/>
            <person name="Rast P."/>
            <person name="Oberbeckmann S."/>
            <person name="Bunk B."/>
            <person name="Jeske O."/>
            <person name="Meyerdierks A."/>
            <person name="Storesund J.E."/>
            <person name="Kallscheuer N."/>
            <person name="Luecker S."/>
            <person name="Lage O.M."/>
            <person name="Pohl T."/>
            <person name="Merkel B.J."/>
            <person name="Hornburger P."/>
            <person name="Mueller R.-W."/>
            <person name="Bruemmer F."/>
            <person name="Labrenz M."/>
            <person name="Spormann A.M."/>
            <person name="Op Den Camp H."/>
            <person name="Overmann J."/>
            <person name="Amann R."/>
            <person name="Jetten M.S.M."/>
            <person name="Mascher T."/>
            <person name="Medema M.H."/>
            <person name="Devos D.P."/>
            <person name="Kaster A.-K."/>
            <person name="Ovreas L."/>
            <person name="Rohde M."/>
            <person name="Galperin M.Y."/>
            <person name="Jogler C."/>
        </authorList>
    </citation>
    <scope>NUCLEOTIDE SEQUENCE [LARGE SCALE GENOMIC DNA]</scope>
    <source>
        <strain evidence="2 3">Poly41</strain>
    </source>
</reference>
<protein>
    <submittedName>
        <fullName evidence="2">Uncharacterized protein</fullName>
    </submittedName>
</protein>
<keyword evidence="3" id="KW-1185">Reference proteome</keyword>
<keyword evidence="1" id="KW-0472">Membrane</keyword>
<comment type="caution">
    <text evidence="2">The sequence shown here is derived from an EMBL/GenBank/DDBJ whole genome shotgun (WGS) entry which is preliminary data.</text>
</comment>
<evidence type="ECO:0000313" key="3">
    <source>
        <dbReference type="Proteomes" id="UP000319143"/>
    </source>
</evidence>
<accession>A0A5C6D6Z0</accession>
<name>A0A5C6D6Z0_9BACT</name>
<proteinExistence type="predicted"/>
<dbReference type="Proteomes" id="UP000319143">
    <property type="component" value="Unassembled WGS sequence"/>
</dbReference>
<dbReference type="AlphaFoldDB" id="A0A5C6D6Z0"/>
<feature type="transmembrane region" description="Helical" evidence="1">
    <location>
        <begin position="48"/>
        <end position="74"/>
    </location>
</feature>
<gene>
    <name evidence="2" type="ORF">Poly41_55660</name>
</gene>
<organism evidence="2 3">
    <name type="scientific">Novipirellula artificiosorum</name>
    <dbReference type="NCBI Taxonomy" id="2528016"/>
    <lineage>
        <taxon>Bacteria</taxon>
        <taxon>Pseudomonadati</taxon>
        <taxon>Planctomycetota</taxon>
        <taxon>Planctomycetia</taxon>
        <taxon>Pirellulales</taxon>
        <taxon>Pirellulaceae</taxon>
        <taxon>Novipirellula</taxon>
    </lineage>
</organism>
<keyword evidence="1" id="KW-0812">Transmembrane</keyword>
<sequence>MDTGPGVARFARPPATFCDHVVVEGSVDEHVSGGCRFARPPATFCDHVVVVILGVLVGIDFLIRTPVFLSFLLLRVN</sequence>
<evidence type="ECO:0000313" key="2">
    <source>
        <dbReference type="EMBL" id="TWU32588.1"/>
    </source>
</evidence>
<evidence type="ECO:0000256" key="1">
    <source>
        <dbReference type="SAM" id="Phobius"/>
    </source>
</evidence>
<keyword evidence="1" id="KW-1133">Transmembrane helix</keyword>
<dbReference type="EMBL" id="SJPV01000012">
    <property type="protein sequence ID" value="TWU32588.1"/>
    <property type="molecule type" value="Genomic_DNA"/>
</dbReference>